<dbReference type="Gene3D" id="3.40.50.720">
    <property type="entry name" value="NAD(P)-binding Rossmann-like Domain"/>
    <property type="match status" value="1"/>
</dbReference>
<evidence type="ECO:0000256" key="3">
    <source>
        <dbReference type="RuleBase" id="RU000363"/>
    </source>
</evidence>
<comment type="caution">
    <text evidence="4">The sequence shown here is derived from an EMBL/GenBank/DDBJ whole genome shotgun (WGS) entry which is preliminary data.</text>
</comment>
<comment type="similarity">
    <text evidence="1 3">Belongs to the short-chain dehydrogenases/reductases (SDR) family.</text>
</comment>
<dbReference type="InterPro" id="IPR002347">
    <property type="entry name" value="SDR_fam"/>
</dbReference>
<dbReference type="InterPro" id="IPR036291">
    <property type="entry name" value="NAD(P)-bd_dom_sf"/>
</dbReference>
<keyword evidence="2" id="KW-0560">Oxidoreductase</keyword>
<accession>A0ABS2DR20</accession>
<gene>
    <name evidence="4" type="ORF">H6A60_01355</name>
</gene>
<dbReference type="Pfam" id="PF00106">
    <property type="entry name" value="adh_short"/>
    <property type="match status" value="1"/>
</dbReference>
<dbReference type="SUPFAM" id="SSF51735">
    <property type="entry name" value="NAD(P)-binding Rossmann-fold domains"/>
    <property type="match status" value="1"/>
</dbReference>
<dbReference type="PRINTS" id="PR00081">
    <property type="entry name" value="GDHRDH"/>
</dbReference>
<dbReference type="Proteomes" id="UP000715095">
    <property type="component" value="Unassembled WGS sequence"/>
</dbReference>
<dbReference type="PROSITE" id="PS00061">
    <property type="entry name" value="ADH_SHORT"/>
    <property type="match status" value="1"/>
</dbReference>
<dbReference type="PANTHER" id="PTHR44196:SF1">
    <property type="entry name" value="DEHYDROGENASE_REDUCTASE SDR FAMILY MEMBER 7B"/>
    <property type="match status" value="1"/>
</dbReference>
<proteinExistence type="inferred from homology"/>
<sequence>MLNVFITGASSGIGAALARQYAAGGATVGLVARNEEKLRALVESLPGDPKRHFALPADVTKREEIFEAAARFEKLSGGATLVIANAGMSHGVKTEFVEDLDVLEAVYRLNVFAMAYTFHAFIGPMKARGSGRLVGIGSVAGIRGLPGSEAYCASKSAVITYCESLRVEMQKYGIGVTTLCPGFVRTPLTAKNPYKMPFILEPDEFARQAVEAIRQGKSYAVIPWQMGVLAKILRMLPNPLFDRILAKRKQKPRTDASHL</sequence>
<dbReference type="NCBIfam" id="NF005437">
    <property type="entry name" value="PRK07024.1"/>
    <property type="match status" value="1"/>
</dbReference>
<dbReference type="PANTHER" id="PTHR44196">
    <property type="entry name" value="DEHYDROGENASE/REDUCTASE SDR FAMILY MEMBER 7B"/>
    <property type="match status" value="1"/>
</dbReference>
<keyword evidence="5" id="KW-1185">Reference proteome</keyword>
<evidence type="ECO:0000313" key="5">
    <source>
        <dbReference type="Proteomes" id="UP000715095"/>
    </source>
</evidence>
<evidence type="ECO:0000256" key="1">
    <source>
        <dbReference type="ARBA" id="ARBA00006484"/>
    </source>
</evidence>
<dbReference type="RefSeq" id="WP_205101542.1">
    <property type="nucleotide sequence ID" value="NZ_JACJJC010000001.1"/>
</dbReference>
<dbReference type="EMBL" id="JACJJC010000001">
    <property type="protein sequence ID" value="MBM6703163.1"/>
    <property type="molecule type" value="Genomic_DNA"/>
</dbReference>
<protein>
    <submittedName>
        <fullName evidence="4">SDR family oxidoreductase</fullName>
    </submittedName>
</protein>
<evidence type="ECO:0000256" key="2">
    <source>
        <dbReference type="ARBA" id="ARBA00023002"/>
    </source>
</evidence>
<evidence type="ECO:0000313" key="4">
    <source>
        <dbReference type="EMBL" id="MBM6703163.1"/>
    </source>
</evidence>
<organism evidence="4 5">
    <name type="scientific">Sutterella massiliensis</name>
    <dbReference type="NCBI Taxonomy" id="1816689"/>
    <lineage>
        <taxon>Bacteria</taxon>
        <taxon>Pseudomonadati</taxon>
        <taxon>Pseudomonadota</taxon>
        <taxon>Betaproteobacteria</taxon>
        <taxon>Burkholderiales</taxon>
        <taxon>Sutterellaceae</taxon>
        <taxon>Sutterella</taxon>
    </lineage>
</organism>
<reference evidence="4 5" key="1">
    <citation type="journal article" date="2021" name="Sci. Rep.">
        <title>The distribution of antibiotic resistance genes in chicken gut microbiota commensals.</title>
        <authorList>
            <person name="Juricova H."/>
            <person name="Matiasovicova J."/>
            <person name="Kubasova T."/>
            <person name="Cejkova D."/>
            <person name="Rychlik I."/>
        </authorList>
    </citation>
    <scope>NUCLEOTIDE SEQUENCE [LARGE SCALE GENOMIC DNA]</scope>
    <source>
        <strain evidence="4 5">An829</strain>
    </source>
</reference>
<dbReference type="InterPro" id="IPR020904">
    <property type="entry name" value="Sc_DH/Rdtase_CS"/>
</dbReference>
<name>A0ABS2DR20_9BURK</name>
<dbReference type="PRINTS" id="PR00080">
    <property type="entry name" value="SDRFAMILY"/>
</dbReference>